<name>A0A504JQ28_9FLAO</name>
<dbReference type="AlphaFoldDB" id="A0A504JQ28"/>
<protein>
    <submittedName>
        <fullName evidence="1">Uncharacterized protein</fullName>
    </submittedName>
</protein>
<proteinExistence type="predicted"/>
<sequence>MKYYLTDYLGKKDEESKLETLRKMIKHTPFNEWKKGSGDSAINFPDTNEQLIFFKLEQGVFIMQHPDYLIPMTSDKINQKAKTLTHYVGGNEMSIPDNSLYSEEEAFEVLSTFAQHKELSNKYKWIDLYEIEFDHGFYNKEFQCLI</sequence>
<evidence type="ECO:0000313" key="1">
    <source>
        <dbReference type="EMBL" id="TPN88919.1"/>
    </source>
</evidence>
<reference evidence="1 2" key="1">
    <citation type="submission" date="2019-06" db="EMBL/GenBank/DDBJ databases">
        <authorList>
            <person name="Meng X."/>
        </authorList>
    </citation>
    <scope>NUCLEOTIDE SEQUENCE [LARGE SCALE GENOMIC DNA]</scope>
    <source>
        <strain evidence="1 2">M625</strain>
    </source>
</reference>
<keyword evidence="2" id="KW-1185">Reference proteome</keyword>
<dbReference type="OrthoDB" id="2895351at2"/>
<accession>A0A504JQ28</accession>
<comment type="caution">
    <text evidence="1">The sequence shown here is derived from an EMBL/GenBank/DDBJ whole genome shotgun (WGS) entry which is preliminary data.</text>
</comment>
<dbReference type="Proteomes" id="UP000315540">
    <property type="component" value="Unassembled WGS sequence"/>
</dbReference>
<organism evidence="1 2">
    <name type="scientific">Aquimarina algicola</name>
    <dbReference type="NCBI Taxonomy" id="2589995"/>
    <lineage>
        <taxon>Bacteria</taxon>
        <taxon>Pseudomonadati</taxon>
        <taxon>Bacteroidota</taxon>
        <taxon>Flavobacteriia</taxon>
        <taxon>Flavobacteriales</taxon>
        <taxon>Flavobacteriaceae</taxon>
        <taxon>Aquimarina</taxon>
    </lineage>
</organism>
<gene>
    <name evidence="1" type="ORF">FHK87_01505</name>
</gene>
<evidence type="ECO:0000313" key="2">
    <source>
        <dbReference type="Proteomes" id="UP000315540"/>
    </source>
</evidence>
<dbReference type="RefSeq" id="WP_140588936.1">
    <property type="nucleotide sequence ID" value="NZ_VFWZ01000001.1"/>
</dbReference>
<dbReference type="EMBL" id="VFWZ01000001">
    <property type="protein sequence ID" value="TPN88919.1"/>
    <property type="molecule type" value="Genomic_DNA"/>
</dbReference>